<dbReference type="PANTHER" id="PTHR30086">
    <property type="entry name" value="ARGININE EXPORTER PROTEIN ARGO"/>
    <property type="match status" value="1"/>
</dbReference>
<evidence type="ECO:0000256" key="5">
    <source>
        <dbReference type="ARBA" id="ARBA00023136"/>
    </source>
</evidence>
<protein>
    <submittedName>
        <fullName evidence="7">LysE family translocator</fullName>
    </submittedName>
</protein>
<evidence type="ECO:0000256" key="3">
    <source>
        <dbReference type="ARBA" id="ARBA00022692"/>
    </source>
</evidence>
<feature type="transmembrane region" description="Helical" evidence="6">
    <location>
        <begin position="39"/>
        <end position="64"/>
    </location>
</feature>
<sequence length="205" mass="22890">MLEQLIPFLIASILLTLSPGPDIIYVLSQSLVGGYKKGMVIALGLVSGILIHTSLVAFGVSLIIKNSEPLFWSIKIAGALYLFYLAYIVYSSPPQSFAPDKNEVSKTLAFSDFKTGFIMNILNPKVTIFFLAFFPGFLWDTEKDLIFQFYTLGGLFMLQAFIVFSLVAVLSDQLSGMLFKTSRSYSFLKWFQIFTFVAIAILILL</sequence>
<reference evidence="7 8" key="1">
    <citation type="submission" date="2020-02" db="EMBL/GenBank/DDBJ databases">
        <title>Flavobacteriaceae Psychroflexus bacterium YR1-1, complete genome.</title>
        <authorList>
            <person name="Li Y."/>
            <person name="Wu S."/>
        </authorList>
    </citation>
    <scope>NUCLEOTIDE SEQUENCE [LARGE SCALE GENOMIC DNA]</scope>
    <source>
        <strain evidence="7 8">YR1-1</strain>
    </source>
</reference>
<proteinExistence type="predicted"/>
<keyword evidence="2" id="KW-1003">Cell membrane</keyword>
<feature type="transmembrane region" description="Helical" evidence="6">
    <location>
        <begin position="117"/>
        <end position="139"/>
    </location>
</feature>
<dbReference type="EMBL" id="JAAIKD010000003">
    <property type="protein sequence ID" value="NEV93772.1"/>
    <property type="molecule type" value="Genomic_DNA"/>
</dbReference>
<keyword evidence="8" id="KW-1185">Reference proteome</keyword>
<feature type="transmembrane region" description="Helical" evidence="6">
    <location>
        <begin position="70"/>
        <end position="90"/>
    </location>
</feature>
<evidence type="ECO:0000256" key="4">
    <source>
        <dbReference type="ARBA" id="ARBA00022989"/>
    </source>
</evidence>
<feature type="transmembrane region" description="Helical" evidence="6">
    <location>
        <begin position="6"/>
        <end position="27"/>
    </location>
</feature>
<dbReference type="Pfam" id="PF01810">
    <property type="entry name" value="LysE"/>
    <property type="match status" value="1"/>
</dbReference>
<evidence type="ECO:0000313" key="8">
    <source>
        <dbReference type="Proteomes" id="UP000478505"/>
    </source>
</evidence>
<dbReference type="Proteomes" id="UP000478505">
    <property type="component" value="Unassembled WGS sequence"/>
</dbReference>
<dbReference type="GO" id="GO:0005886">
    <property type="term" value="C:plasma membrane"/>
    <property type="evidence" value="ECO:0007669"/>
    <property type="project" value="UniProtKB-SubCell"/>
</dbReference>
<feature type="transmembrane region" description="Helical" evidence="6">
    <location>
        <begin position="145"/>
        <end position="167"/>
    </location>
</feature>
<feature type="transmembrane region" description="Helical" evidence="6">
    <location>
        <begin position="187"/>
        <end position="204"/>
    </location>
</feature>
<dbReference type="PIRSF" id="PIRSF006324">
    <property type="entry name" value="LeuE"/>
    <property type="match status" value="1"/>
</dbReference>
<evidence type="ECO:0000256" key="6">
    <source>
        <dbReference type="SAM" id="Phobius"/>
    </source>
</evidence>
<name>A0A6B3R0P5_9FLAO</name>
<organism evidence="7 8">
    <name type="scientific">Psychroflexus aurantiacus</name>
    <dbReference type="NCBI Taxonomy" id="2709310"/>
    <lineage>
        <taxon>Bacteria</taxon>
        <taxon>Pseudomonadati</taxon>
        <taxon>Bacteroidota</taxon>
        <taxon>Flavobacteriia</taxon>
        <taxon>Flavobacteriales</taxon>
        <taxon>Flavobacteriaceae</taxon>
        <taxon>Psychroflexus</taxon>
    </lineage>
</organism>
<dbReference type="RefSeq" id="WP_164004496.1">
    <property type="nucleotide sequence ID" value="NZ_JAAIKD010000003.1"/>
</dbReference>
<evidence type="ECO:0000313" key="7">
    <source>
        <dbReference type="EMBL" id="NEV93772.1"/>
    </source>
</evidence>
<evidence type="ECO:0000256" key="2">
    <source>
        <dbReference type="ARBA" id="ARBA00022475"/>
    </source>
</evidence>
<dbReference type="AlphaFoldDB" id="A0A6B3R0P5"/>
<evidence type="ECO:0000256" key="1">
    <source>
        <dbReference type="ARBA" id="ARBA00004651"/>
    </source>
</evidence>
<gene>
    <name evidence="7" type="ORF">G3567_06370</name>
</gene>
<dbReference type="PANTHER" id="PTHR30086:SF20">
    <property type="entry name" value="ARGININE EXPORTER PROTEIN ARGO-RELATED"/>
    <property type="match status" value="1"/>
</dbReference>
<keyword evidence="4 6" id="KW-1133">Transmembrane helix</keyword>
<dbReference type="GO" id="GO:0015171">
    <property type="term" value="F:amino acid transmembrane transporter activity"/>
    <property type="evidence" value="ECO:0007669"/>
    <property type="project" value="TreeGrafter"/>
</dbReference>
<comment type="subcellular location">
    <subcellularLocation>
        <location evidence="1">Cell membrane</location>
        <topology evidence="1">Multi-pass membrane protein</topology>
    </subcellularLocation>
</comment>
<keyword evidence="3 6" id="KW-0812">Transmembrane</keyword>
<comment type="caution">
    <text evidence="7">The sequence shown here is derived from an EMBL/GenBank/DDBJ whole genome shotgun (WGS) entry which is preliminary data.</text>
</comment>
<dbReference type="InterPro" id="IPR001123">
    <property type="entry name" value="LeuE-type"/>
</dbReference>
<keyword evidence="5 6" id="KW-0472">Membrane</keyword>
<accession>A0A6B3R0P5</accession>